<dbReference type="AlphaFoldDB" id="A0A9J7FQC4"/>
<feature type="transmembrane region" description="Helical" evidence="14">
    <location>
        <begin position="175"/>
        <end position="191"/>
    </location>
</feature>
<dbReference type="RefSeq" id="XP_027263665.1">
    <property type="nucleotide sequence ID" value="XM_027407864.2"/>
</dbReference>
<evidence type="ECO:0000256" key="10">
    <source>
        <dbReference type="ARBA" id="ARBA00023180"/>
    </source>
</evidence>
<keyword evidence="5" id="KW-0479">Metal-binding</keyword>
<evidence type="ECO:0000256" key="9">
    <source>
        <dbReference type="ARBA" id="ARBA00023157"/>
    </source>
</evidence>
<dbReference type="SUPFAM" id="SSF48726">
    <property type="entry name" value="Immunoglobulin"/>
    <property type="match status" value="1"/>
</dbReference>
<dbReference type="InterPro" id="IPR055139">
    <property type="entry name" value="IL18BP-like_dom"/>
</dbReference>
<dbReference type="Proteomes" id="UP001108280">
    <property type="component" value="Chromosome 3"/>
</dbReference>
<dbReference type="KEGG" id="cge:100759075"/>
<evidence type="ECO:0000256" key="11">
    <source>
        <dbReference type="ARBA" id="ARBA00023319"/>
    </source>
</evidence>
<gene>
    <name evidence="17" type="primary">LOC100759075</name>
</gene>
<dbReference type="Gene3D" id="2.60.40.10">
    <property type="entry name" value="Immunoglobulins"/>
    <property type="match status" value="1"/>
</dbReference>
<keyword evidence="7 14" id="KW-1133">Transmembrane helix</keyword>
<evidence type="ECO:0000256" key="12">
    <source>
        <dbReference type="ARBA" id="ARBA00070297"/>
    </source>
</evidence>
<evidence type="ECO:0000256" key="5">
    <source>
        <dbReference type="ARBA" id="ARBA00022723"/>
    </source>
</evidence>
<keyword evidence="16" id="KW-1185">Reference proteome</keyword>
<sequence length="418" mass="47420">MAAVVEVEVGGGAVAERELDEVDMSDLSPEEQWRVEHARMHAKHRGHEAMHAEMVLILIATLVVAQLLLVQWKQRHPRSYNMVTLFQMWVVPLYFTVKLHWWRFLVIWIFFSAVTAFVTFRATRKPLVQTTPRLVYKWFLLIYKISYATGIVGYMAVMFTLFGLNLLFKIKPEDAMDFGISLLFYGLYYGVLERDFAEMCADYMASTIGTCLLLIQVIMTMRHWWTTDPNSWWVLLLYVHVVILARATAAPQTTATVFTGSSKDPCSSWSPAGPTKHYPAVDVIWPEEEVPLNGTLTLSCTACSRFPYFSILYWLGNGSFIEHLPGRLREGHTSREHRNTSTWLQRALVLEELSPTLRSTNFSCLFVDPGQVAQYHIVLAQLWDGLKTVPSPSQEILSSHSPAPTSAGPGVTMKPAKA</sequence>
<reference evidence="16" key="2">
    <citation type="journal article" date="2020" name="Biotechnol. Bioeng.">
        <title>Chromosome-scale scaffolds for the Chinese hamster reference genome assembly to facilitate the study of the CHO epigenome.</title>
        <authorList>
            <person name="Hilliard W."/>
            <person name="MacDonald M."/>
            <person name="Lee K.H."/>
        </authorList>
    </citation>
    <scope>NUCLEOTIDE SEQUENCE [LARGE SCALE GENOMIC DNA]</scope>
    <source>
        <strain evidence="16">17A/GY</strain>
    </source>
</reference>
<evidence type="ECO:0000313" key="17">
    <source>
        <dbReference type="RefSeq" id="XP_027263665.1"/>
    </source>
</evidence>
<dbReference type="GO" id="GO:0046872">
    <property type="term" value="F:metal ion binding"/>
    <property type="evidence" value="ECO:0007669"/>
    <property type="project" value="UniProtKB-KW"/>
</dbReference>
<keyword evidence="3" id="KW-0964">Secreted</keyword>
<keyword evidence="9" id="KW-1015">Disulfide bond</keyword>
<dbReference type="PANTHER" id="PTHR13407">
    <property type="entry name" value="RNF121 PROTEIN"/>
    <property type="match status" value="1"/>
</dbReference>
<proteinExistence type="predicted"/>
<evidence type="ECO:0000313" key="16">
    <source>
        <dbReference type="Proteomes" id="UP001108280"/>
    </source>
</evidence>
<keyword evidence="11" id="KW-0393">Immunoglobulin domain</keyword>
<evidence type="ECO:0000256" key="8">
    <source>
        <dbReference type="ARBA" id="ARBA00023136"/>
    </source>
</evidence>
<dbReference type="InterPro" id="IPR036179">
    <property type="entry name" value="Ig-like_dom_sf"/>
</dbReference>
<evidence type="ECO:0000256" key="6">
    <source>
        <dbReference type="ARBA" id="ARBA00022729"/>
    </source>
</evidence>
<name>A0A9J7FQC4_CRIGR</name>
<evidence type="ECO:0000256" key="2">
    <source>
        <dbReference type="ARBA" id="ARBA00004613"/>
    </source>
</evidence>
<dbReference type="GO" id="GO:0005576">
    <property type="term" value="C:extracellular region"/>
    <property type="evidence" value="ECO:0007669"/>
    <property type="project" value="UniProtKB-SubCell"/>
</dbReference>
<keyword evidence="10" id="KW-0325">Glycoprotein</keyword>
<comment type="subcellular location">
    <subcellularLocation>
        <location evidence="1">Membrane</location>
        <topology evidence="1">Multi-pass membrane protein</topology>
    </subcellularLocation>
    <subcellularLocation>
        <location evidence="2">Secreted</location>
    </subcellularLocation>
</comment>
<feature type="transmembrane region" description="Helical" evidence="14">
    <location>
        <begin position="101"/>
        <end position="120"/>
    </location>
</feature>
<feature type="transmembrane region" description="Helical" evidence="14">
    <location>
        <begin position="54"/>
        <end position="72"/>
    </location>
</feature>
<dbReference type="GeneID" id="100759075"/>
<dbReference type="InterPro" id="IPR007110">
    <property type="entry name" value="Ig-like_dom"/>
</dbReference>
<feature type="transmembrane region" description="Helical" evidence="14">
    <location>
        <begin position="141"/>
        <end position="163"/>
    </location>
</feature>
<feature type="compositionally biased region" description="Polar residues" evidence="13">
    <location>
        <begin position="394"/>
        <end position="404"/>
    </location>
</feature>
<dbReference type="GO" id="GO:0036503">
    <property type="term" value="P:ERAD pathway"/>
    <property type="evidence" value="ECO:0007669"/>
    <property type="project" value="TreeGrafter"/>
</dbReference>
<evidence type="ECO:0000256" key="1">
    <source>
        <dbReference type="ARBA" id="ARBA00004141"/>
    </source>
</evidence>
<evidence type="ECO:0000256" key="3">
    <source>
        <dbReference type="ARBA" id="ARBA00022525"/>
    </source>
</evidence>
<dbReference type="GO" id="GO:0005789">
    <property type="term" value="C:endoplasmic reticulum membrane"/>
    <property type="evidence" value="ECO:0007669"/>
    <property type="project" value="TreeGrafter"/>
</dbReference>
<evidence type="ECO:0000259" key="15">
    <source>
        <dbReference type="PROSITE" id="PS50835"/>
    </source>
</evidence>
<dbReference type="FunFam" id="2.60.40.10:FF:001297">
    <property type="entry name" value="Interleukin 18 binding protein"/>
    <property type="match status" value="1"/>
</dbReference>
<dbReference type="PANTHER" id="PTHR13407:SF1">
    <property type="entry name" value="E3 UBIQUITIN LIGASE RNF121"/>
    <property type="match status" value="1"/>
</dbReference>
<dbReference type="PROSITE" id="PS50835">
    <property type="entry name" value="IG_LIKE"/>
    <property type="match status" value="1"/>
</dbReference>
<organism evidence="16 17">
    <name type="scientific">Cricetulus griseus</name>
    <name type="common">Chinese hamster</name>
    <name type="synonym">Cricetulus barabensis griseus</name>
    <dbReference type="NCBI Taxonomy" id="10029"/>
    <lineage>
        <taxon>Eukaryota</taxon>
        <taxon>Metazoa</taxon>
        <taxon>Chordata</taxon>
        <taxon>Craniata</taxon>
        <taxon>Vertebrata</taxon>
        <taxon>Euteleostomi</taxon>
        <taxon>Mammalia</taxon>
        <taxon>Eutheria</taxon>
        <taxon>Euarchontoglires</taxon>
        <taxon>Glires</taxon>
        <taxon>Rodentia</taxon>
        <taxon>Myomorpha</taxon>
        <taxon>Muroidea</taxon>
        <taxon>Cricetidae</taxon>
        <taxon>Cricetinae</taxon>
        <taxon>Cricetulus</taxon>
    </lineage>
</organism>
<reference evidence="17" key="3">
    <citation type="submission" date="2025-08" db="UniProtKB">
        <authorList>
            <consortium name="RefSeq"/>
        </authorList>
    </citation>
    <scope>IDENTIFICATION</scope>
    <source>
        <strain evidence="17">17A/GY</strain>
        <tissue evidence="17">Liver</tissue>
    </source>
</reference>
<evidence type="ECO:0000256" key="14">
    <source>
        <dbReference type="SAM" id="Phobius"/>
    </source>
</evidence>
<evidence type="ECO:0000256" key="7">
    <source>
        <dbReference type="ARBA" id="ARBA00022989"/>
    </source>
</evidence>
<feature type="transmembrane region" description="Helical" evidence="14">
    <location>
        <begin position="231"/>
        <end position="249"/>
    </location>
</feature>
<accession>A0A9J7FQC4</accession>
<protein>
    <recommendedName>
        <fullName evidence="12">Interleukin-18-binding protein</fullName>
    </recommendedName>
</protein>
<dbReference type="GO" id="GO:0061630">
    <property type="term" value="F:ubiquitin protein ligase activity"/>
    <property type="evidence" value="ECO:0007669"/>
    <property type="project" value="TreeGrafter"/>
</dbReference>
<feature type="transmembrane region" description="Helical" evidence="14">
    <location>
        <begin position="79"/>
        <end position="95"/>
    </location>
</feature>
<feature type="domain" description="Ig-like" evidence="15">
    <location>
        <begin position="279"/>
        <end position="364"/>
    </location>
</feature>
<feature type="transmembrane region" description="Helical" evidence="14">
    <location>
        <begin position="203"/>
        <end position="225"/>
    </location>
</feature>
<keyword evidence="6" id="KW-0732">Signal</keyword>
<dbReference type="OrthoDB" id="9904367at2759"/>
<dbReference type="InterPro" id="IPR040176">
    <property type="entry name" value="RNF121/RNF175"/>
</dbReference>
<reference evidence="16" key="1">
    <citation type="journal article" date="2018" name="Biotechnol. Bioeng.">
        <title>A reference genome of the Chinese hamster based on a hybrid assembly strategy.</title>
        <authorList>
            <person name="Rupp O."/>
            <person name="MacDonald M.L."/>
            <person name="Li S."/>
            <person name="Dhiman H."/>
            <person name="Polson S."/>
            <person name="Griep S."/>
            <person name="Heffner K."/>
            <person name="Hernandez I."/>
            <person name="Brinkrolf K."/>
            <person name="Jadhav V."/>
            <person name="Samoudi M."/>
            <person name="Hao H."/>
            <person name="Kingham B."/>
            <person name="Goesmann A."/>
            <person name="Betenbaugh M.J."/>
            <person name="Lewis N.E."/>
            <person name="Borth N."/>
            <person name="Lee K.H."/>
        </authorList>
    </citation>
    <scope>NUCLEOTIDE SEQUENCE [LARGE SCALE GENOMIC DNA]</scope>
    <source>
        <strain evidence="16">17A/GY</strain>
    </source>
</reference>
<evidence type="ECO:0000256" key="13">
    <source>
        <dbReference type="SAM" id="MobiDB-lite"/>
    </source>
</evidence>
<feature type="region of interest" description="Disordered" evidence="13">
    <location>
        <begin position="394"/>
        <end position="418"/>
    </location>
</feature>
<keyword evidence="8 14" id="KW-0472">Membrane</keyword>
<dbReference type="Pfam" id="PF22009">
    <property type="entry name" value="YLDV-IL18BP-like"/>
    <property type="match status" value="1"/>
</dbReference>
<evidence type="ECO:0000256" key="4">
    <source>
        <dbReference type="ARBA" id="ARBA00022692"/>
    </source>
</evidence>
<dbReference type="InterPro" id="IPR013783">
    <property type="entry name" value="Ig-like_fold"/>
</dbReference>
<dbReference type="GO" id="GO:0000139">
    <property type="term" value="C:Golgi membrane"/>
    <property type="evidence" value="ECO:0007669"/>
    <property type="project" value="TreeGrafter"/>
</dbReference>
<keyword evidence="4 14" id="KW-0812">Transmembrane</keyword>